<protein>
    <submittedName>
        <fullName evidence="2">Excisionase family DNA binding protein</fullName>
    </submittedName>
</protein>
<dbReference type="RefSeq" id="WP_104438638.1">
    <property type="nucleotide sequence ID" value="NZ_PTJA01000012.1"/>
</dbReference>
<dbReference type="AlphaFoldDB" id="A0A2S6HN51"/>
<evidence type="ECO:0000259" key="1">
    <source>
        <dbReference type="Pfam" id="PF12728"/>
    </source>
</evidence>
<organism evidence="2 3">
    <name type="scientific">Lacrimispora xylanisolvens</name>
    <dbReference type="NCBI Taxonomy" id="384636"/>
    <lineage>
        <taxon>Bacteria</taxon>
        <taxon>Bacillati</taxon>
        <taxon>Bacillota</taxon>
        <taxon>Clostridia</taxon>
        <taxon>Lachnospirales</taxon>
        <taxon>Lachnospiraceae</taxon>
        <taxon>Lacrimispora</taxon>
    </lineage>
</organism>
<name>A0A2S6HN51_9FIRM</name>
<dbReference type="Proteomes" id="UP000237749">
    <property type="component" value="Unassembled WGS sequence"/>
</dbReference>
<keyword evidence="3" id="KW-1185">Reference proteome</keyword>
<dbReference type="EMBL" id="PTJA01000012">
    <property type="protein sequence ID" value="PPK78941.1"/>
    <property type="molecule type" value="Genomic_DNA"/>
</dbReference>
<dbReference type="InterPro" id="IPR041657">
    <property type="entry name" value="HTH_17"/>
</dbReference>
<dbReference type="InterPro" id="IPR010093">
    <property type="entry name" value="SinI_DNA-bd"/>
</dbReference>
<dbReference type="Gene3D" id="1.10.1660.10">
    <property type="match status" value="1"/>
</dbReference>
<comment type="caution">
    <text evidence="2">The sequence shown here is derived from an EMBL/GenBank/DDBJ whole genome shotgun (WGS) entry which is preliminary data.</text>
</comment>
<gene>
    <name evidence="2" type="ORF">BXY41_112100</name>
</gene>
<proteinExistence type="predicted"/>
<dbReference type="SUPFAM" id="SSF46955">
    <property type="entry name" value="Putative DNA-binding domain"/>
    <property type="match status" value="1"/>
</dbReference>
<dbReference type="GO" id="GO:0003677">
    <property type="term" value="F:DNA binding"/>
    <property type="evidence" value="ECO:0007669"/>
    <property type="project" value="InterPro"/>
</dbReference>
<dbReference type="OrthoDB" id="26294at2"/>
<feature type="domain" description="Helix-turn-helix" evidence="1">
    <location>
        <begin position="5"/>
        <end position="54"/>
    </location>
</feature>
<accession>A0A2S6HN51</accession>
<dbReference type="NCBIfam" id="TIGR01764">
    <property type="entry name" value="excise"/>
    <property type="match status" value="1"/>
</dbReference>
<sequence length="160" mass="18465">MEEKYYTITQVAEKLNLHHKTIRNFINSGKLNASRMGKQWRVTQEDLDLFVQSRESSEQNESSDSFTILKQPEILRGGRCQVSSVIDLADIAKNQYMRISNLLLAVMNGRNGDFQEASINMKYYEGEQKMRIFLWGGLKFMEEMLNTVGLLTEEEKGNGE</sequence>
<reference evidence="2 3" key="1">
    <citation type="submission" date="2018-02" db="EMBL/GenBank/DDBJ databases">
        <title>Genomic Encyclopedia of Archaeal and Bacterial Type Strains, Phase II (KMG-II): from individual species to whole genera.</title>
        <authorList>
            <person name="Goeker M."/>
        </authorList>
    </citation>
    <scope>NUCLEOTIDE SEQUENCE [LARGE SCALE GENOMIC DNA]</scope>
    <source>
        <strain evidence="2 3">DSM 3808</strain>
    </source>
</reference>
<evidence type="ECO:0000313" key="2">
    <source>
        <dbReference type="EMBL" id="PPK78941.1"/>
    </source>
</evidence>
<evidence type="ECO:0000313" key="3">
    <source>
        <dbReference type="Proteomes" id="UP000237749"/>
    </source>
</evidence>
<dbReference type="Pfam" id="PF12728">
    <property type="entry name" value="HTH_17"/>
    <property type="match status" value="1"/>
</dbReference>
<dbReference type="InterPro" id="IPR009061">
    <property type="entry name" value="DNA-bd_dom_put_sf"/>
</dbReference>